<protein>
    <submittedName>
        <fullName evidence="3">SMC domain-containing protein</fullName>
    </submittedName>
</protein>
<dbReference type="SUPFAM" id="SSF52540">
    <property type="entry name" value="P-loop containing nucleoside triphosphate hydrolases"/>
    <property type="match status" value="1"/>
</dbReference>
<dbReference type="CDD" id="cd00267">
    <property type="entry name" value="ABC_ATPase"/>
    <property type="match status" value="1"/>
</dbReference>
<evidence type="ECO:0000313" key="3">
    <source>
        <dbReference type="EMBL" id="STK73478.1"/>
    </source>
</evidence>
<dbReference type="Gene3D" id="3.40.50.300">
    <property type="entry name" value="P-loop containing nucleotide triphosphate hydrolases"/>
    <property type="match status" value="1"/>
</dbReference>
<organism evidence="3 4">
    <name type="scientific">Escherichia coli</name>
    <dbReference type="NCBI Taxonomy" id="562"/>
    <lineage>
        <taxon>Bacteria</taxon>
        <taxon>Pseudomonadati</taxon>
        <taxon>Pseudomonadota</taxon>
        <taxon>Gammaproteobacteria</taxon>
        <taxon>Enterobacterales</taxon>
        <taxon>Enterobacteriaceae</taxon>
        <taxon>Escherichia</taxon>
    </lineage>
</organism>
<dbReference type="Proteomes" id="UP000255153">
    <property type="component" value="Unassembled WGS sequence"/>
</dbReference>
<evidence type="ECO:0000313" key="4">
    <source>
        <dbReference type="Proteomes" id="UP000255153"/>
    </source>
</evidence>
<dbReference type="SMR" id="A0A376HGC9"/>
<keyword evidence="1" id="KW-0175">Coiled coil</keyword>
<dbReference type="AlphaFoldDB" id="A0A376HGC9"/>
<dbReference type="GO" id="GO:0005524">
    <property type="term" value="F:ATP binding"/>
    <property type="evidence" value="ECO:0007669"/>
    <property type="project" value="InterPro"/>
</dbReference>
<feature type="coiled-coil region" evidence="1">
    <location>
        <begin position="520"/>
        <end position="547"/>
    </location>
</feature>
<gene>
    <name evidence="3" type="ORF">NCTC8603_01326</name>
</gene>
<dbReference type="PANTHER" id="PTHR32182:SF23">
    <property type="entry name" value="ATP BINDING PROTEIN"/>
    <property type="match status" value="1"/>
</dbReference>
<proteinExistence type="predicted"/>
<feature type="domain" description="ATPase AAA-type core" evidence="2">
    <location>
        <begin position="88"/>
        <end position="433"/>
    </location>
</feature>
<dbReference type="Pfam" id="PF13304">
    <property type="entry name" value="AAA_21"/>
    <property type="match status" value="1"/>
</dbReference>
<dbReference type="NCBIfam" id="NF041760">
    <property type="entry name" value="PtuA"/>
    <property type="match status" value="1"/>
</dbReference>
<sequence>MTKQYERKAKGGNLLSAFELYQRNTDNMPGLGEMLVDEWFETCRDYIQDGHVDESGTFRPDNAFYLRRLTLKDFRRFSLLEIKFEEDLTVIIGNNGKGKTSILYAIAKTLSWFVANILKEGGSGQRLSELTDIKNDAENRYADVSSTFFFGKGLKSVPIRLSRSALGTAERRDSEVKPARDLADIWRVINEAKTINLPTFALYNVERSQPFNRNTKDNAGRREERFDAYSQALGGAGRFDHFVEWYIYLHKRTISDISSSIKELEQQVNDLQRSVDGGMVSVKSLLEQMKLKLSEASERNDAAVSSKMVTESVQKSIVEKSICSVVPSISKIWVEMTTGSDLVKVTNDGHDVTIDQLSDGQRVFLSLVADLARRMVMLNPLLENPLEGRGIVLIDEIELHLHPKWQQEVILNLRSVFPNIQFIITTHSPIVLSTIEKRCIREFDPNDDGNQSFLDSPDMQTKGSENAQILEQVMNVHPTPPGIAESHWLGDFELLLLDNSGELDNQSQELYDKIKTHFGIDSAELKKADSLIRINKMKNKINKIRAEKGK</sequence>
<dbReference type="InterPro" id="IPR027417">
    <property type="entry name" value="P-loop_NTPase"/>
</dbReference>
<accession>A0A376HGC9</accession>
<name>A0A376HGC9_ECOLX</name>
<dbReference type="GO" id="GO:0000731">
    <property type="term" value="P:DNA synthesis involved in DNA repair"/>
    <property type="evidence" value="ECO:0007669"/>
    <property type="project" value="TreeGrafter"/>
</dbReference>
<evidence type="ECO:0000259" key="2">
    <source>
        <dbReference type="Pfam" id="PF13304"/>
    </source>
</evidence>
<dbReference type="InterPro" id="IPR003959">
    <property type="entry name" value="ATPase_AAA_core"/>
</dbReference>
<dbReference type="GO" id="GO:0016887">
    <property type="term" value="F:ATP hydrolysis activity"/>
    <property type="evidence" value="ECO:0007669"/>
    <property type="project" value="InterPro"/>
</dbReference>
<evidence type="ECO:0000256" key="1">
    <source>
        <dbReference type="SAM" id="Coils"/>
    </source>
</evidence>
<dbReference type="InterPro" id="IPR053498">
    <property type="entry name" value="Retron_ATPase"/>
</dbReference>
<dbReference type="EMBL" id="UGEE01000003">
    <property type="protein sequence ID" value="STK73478.1"/>
    <property type="molecule type" value="Genomic_DNA"/>
</dbReference>
<feature type="coiled-coil region" evidence="1">
    <location>
        <begin position="254"/>
        <end position="306"/>
    </location>
</feature>
<dbReference type="PANTHER" id="PTHR32182">
    <property type="entry name" value="DNA REPLICATION AND REPAIR PROTEIN RECF"/>
    <property type="match status" value="1"/>
</dbReference>
<comment type="caution">
    <text evidence="3">The sequence shown here is derived from an EMBL/GenBank/DDBJ whole genome shotgun (WGS) entry which is preliminary data.</text>
</comment>
<dbReference type="RefSeq" id="WP_000166482.1">
    <property type="nucleotide sequence ID" value="NZ_AP018395.1"/>
</dbReference>
<dbReference type="GO" id="GO:0006302">
    <property type="term" value="P:double-strand break repair"/>
    <property type="evidence" value="ECO:0007669"/>
    <property type="project" value="TreeGrafter"/>
</dbReference>
<reference evidence="3 4" key="1">
    <citation type="submission" date="2018-06" db="EMBL/GenBank/DDBJ databases">
        <authorList>
            <consortium name="Pathogen Informatics"/>
            <person name="Doyle S."/>
        </authorList>
    </citation>
    <scope>NUCLEOTIDE SEQUENCE [LARGE SCALE GENOMIC DNA]</scope>
    <source>
        <strain evidence="3 4">NCTC8603</strain>
    </source>
</reference>